<keyword evidence="4" id="KW-1185">Reference proteome</keyword>
<reference evidence="2" key="1">
    <citation type="submission" date="2021-01" db="EMBL/GenBank/DDBJ databases">
        <authorList>
            <consortium name="Genoscope - CEA"/>
            <person name="William W."/>
        </authorList>
    </citation>
    <scope>NUCLEOTIDE SEQUENCE</scope>
</reference>
<comment type="caution">
    <text evidence="2">The sequence shown here is derived from an EMBL/GenBank/DDBJ whole genome shotgun (WGS) entry which is preliminary data.</text>
</comment>
<proteinExistence type="predicted"/>
<keyword evidence="1" id="KW-1133">Transmembrane helix</keyword>
<keyword evidence="1" id="KW-0472">Membrane</keyword>
<feature type="transmembrane region" description="Helical" evidence="1">
    <location>
        <begin position="136"/>
        <end position="156"/>
    </location>
</feature>
<dbReference type="EMBL" id="CAJJDP010000020">
    <property type="protein sequence ID" value="CAD8148207.1"/>
    <property type="molecule type" value="Genomic_DNA"/>
</dbReference>
<evidence type="ECO:0000313" key="3">
    <source>
        <dbReference type="EMBL" id="CAD8148211.1"/>
    </source>
</evidence>
<name>A0A8S1T999_PAROT</name>
<dbReference type="Proteomes" id="UP000683925">
    <property type="component" value="Unassembled WGS sequence"/>
</dbReference>
<dbReference type="AlphaFoldDB" id="A0A8S1T999"/>
<dbReference type="EMBL" id="CAJJDP010000020">
    <property type="protein sequence ID" value="CAD8148211.1"/>
    <property type="molecule type" value="Genomic_DNA"/>
</dbReference>
<evidence type="ECO:0000256" key="1">
    <source>
        <dbReference type="SAM" id="Phobius"/>
    </source>
</evidence>
<evidence type="ECO:0000313" key="2">
    <source>
        <dbReference type="EMBL" id="CAD8148207.1"/>
    </source>
</evidence>
<organism evidence="2 4">
    <name type="scientific">Paramecium octaurelia</name>
    <dbReference type="NCBI Taxonomy" id="43137"/>
    <lineage>
        <taxon>Eukaryota</taxon>
        <taxon>Sar</taxon>
        <taxon>Alveolata</taxon>
        <taxon>Ciliophora</taxon>
        <taxon>Intramacronucleata</taxon>
        <taxon>Oligohymenophorea</taxon>
        <taxon>Peniculida</taxon>
        <taxon>Parameciidae</taxon>
        <taxon>Paramecium</taxon>
    </lineage>
</organism>
<keyword evidence="1" id="KW-0812">Transmembrane</keyword>
<gene>
    <name evidence="2" type="ORF">POCTA_138.1.T0200412</name>
    <name evidence="3" type="ORF">POCTA_138.1.T0200414</name>
</gene>
<protein>
    <submittedName>
        <fullName evidence="2">Uncharacterized protein</fullName>
    </submittedName>
</protein>
<accession>A0A8S1T999</accession>
<sequence length="293" mass="33954">MLRNGGGYYDEEGHGIKIGKWIGLDEEFYEQKQITYHGDYKNGSLPQNRLVEDAMMKKVMLIRLGSGLIWMKDFIKRNKSLIMVSIQMGEKLGDGALVWLQENKLVVGHMMIKVRALRLESGLIQVIDMIRILKQFMLESINMVIRLVCGLFFIGICRGEIINKLVVDQMMKEVMALRLGNGFISIKAQINNYKYYIVVNITLVKRQTGGILFQRHKANQTNRLLVVIMIRLIVLKLGSGLNIQSLNKVLQLIMATMKTEKELAYGQQFGRIRWRSLKFSIKIEQIINYLWFY</sequence>
<evidence type="ECO:0000313" key="4">
    <source>
        <dbReference type="Proteomes" id="UP000683925"/>
    </source>
</evidence>